<dbReference type="GO" id="GO:0006906">
    <property type="term" value="P:vesicle fusion"/>
    <property type="evidence" value="ECO:0007669"/>
    <property type="project" value="TreeGrafter"/>
</dbReference>
<sequence>MSTTEETEVKMSFEDLRKRARQLESEIDVKLVSFSKIAASYGSNSASSSNSESVALLSGDQMYETISVELEQLLSALSDINEKMNSCSHGSSVATIHTLQRHRDILQDYTHEFQRTNNAIISRKEREQLLGGGRGGNNNNKSLAGLSRRDLYLKESEHLVNSEGMVDEQITIAMETRDHLKSQREAFKMIQTKLAYVTYPYKLTLTPAMPRKLTAEQISEAKECFAIYGNKGGIPIRDLGTALRSLGINPTNSEIKDLVADIGSPPSINFDTFMLLLSKDFTGESPEEIREAFGVFDKDGNGTIAASELKHVLMTMGEKLTQEEVDIIIREADIDGEGYIAYEQFVNIMSPK</sequence>
<evidence type="ECO:0000256" key="1">
    <source>
        <dbReference type="ARBA" id="ARBA00004409"/>
    </source>
</evidence>
<evidence type="ECO:0000256" key="2">
    <source>
        <dbReference type="ARBA" id="ARBA00008473"/>
    </source>
</evidence>
<evidence type="ECO:0000256" key="4">
    <source>
        <dbReference type="ARBA" id="ARBA00022448"/>
    </source>
</evidence>
<dbReference type="GO" id="GO:0005801">
    <property type="term" value="C:cis-Golgi network"/>
    <property type="evidence" value="ECO:0007669"/>
    <property type="project" value="InterPro"/>
</dbReference>
<organism evidence="12 13">
    <name type="scientific">Petrolisthes cinctipes</name>
    <name type="common">Flat porcelain crab</name>
    <dbReference type="NCBI Taxonomy" id="88211"/>
    <lineage>
        <taxon>Eukaryota</taxon>
        <taxon>Metazoa</taxon>
        <taxon>Ecdysozoa</taxon>
        <taxon>Arthropoda</taxon>
        <taxon>Crustacea</taxon>
        <taxon>Multicrustacea</taxon>
        <taxon>Malacostraca</taxon>
        <taxon>Eumalacostraca</taxon>
        <taxon>Eucarida</taxon>
        <taxon>Decapoda</taxon>
        <taxon>Pleocyemata</taxon>
        <taxon>Anomura</taxon>
        <taxon>Galatheoidea</taxon>
        <taxon>Porcellanidae</taxon>
        <taxon>Petrolisthes</taxon>
    </lineage>
</organism>
<evidence type="ECO:0000256" key="6">
    <source>
        <dbReference type="ARBA" id="ARBA00022837"/>
    </source>
</evidence>
<keyword evidence="9" id="KW-0333">Golgi apparatus</keyword>
<dbReference type="InterPro" id="IPR018247">
    <property type="entry name" value="EF_Hand_1_Ca_BS"/>
</dbReference>
<dbReference type="GO" id="GO:0048219">
    <property type="term" value="P:inter-Golgi cisterna vesicle-mediated transport"/>
    <property type="evidence" value="ECO:0007669"/>
    <property type="project" value="TreeGrafter"/>
</dbReference>
<dbReference type="PANTHER" id="PTHR21094">
    <property type="entry name" value="GOS-28 SNARE- RELATED"/>
    <property type="match status" value="1"/>
</dbReference>
<keyword evidence="7" id="KW-0653">Protein transport</keyword>
<dbReference type="GO" id="GO:0000139">
    <property type="term" value="C:Golgi membrane"/>
    <property type="evidence" value="ECO:0007669"/>
    <property type="project" value="UniProtKB-SubCell"/>
</dbReference>
<dbReference type="FunFam" id="1.10.238.10:FF:000001">
    <property type="entry name" value="Calmodulin 1"/>
    <property type="match status" value="1"/>
</dbReference>
<keyword evidence="13" id="KW-1185">Reference proteome</keyword>
<dbReference type="AlphaFoldDB" id="A0AAE1KPX7"/>
<dbReference type="PROSITE" id="PS50222">
    <property type="entry name" value="EF_HAND_2"/>
    <property type="match status" value="2"/>
</dbReference>
<dbReference type="InterPro" id="IPR023601">
    <property type="entry name" value="Golgi_SNAP_su1"/>
</dbReference>
<dbReference type="Pfam" id="PF13499">
    <property type="entry name" value="EF-hand_7"/>
    <property type="match status" value="1"/>
</dbReference>
<dbReference type="PROSITE" id="PS00018">
    <property type="entry name" value="EF_HAND_1"/>
    <property type="match status" value="1"/>
</dbReference>
<comment type="similarity">
    <text evidence="2">Belongs to the GOSR1 family.</text>
</comment>
<evidence type="ECO:0000256" key="10">
    <source>
        <dbReference type="ARBA" id="ARBA00023136"/>
    </source>
</evidence>
<comment type="subcellular location">
    <subcellularLocation>
        <location evidence="1">Golgi apparatus membrane</location>
        <topology evidence="1">Single-pass type IV membrane protein</topology>
    </subcellularLocation>
</comment>
<evidence type="ECO:0000313" key="13">
    <source>
        <dbReference type="Proteomes" id="UP001286313"/>
    </source>
</evidence>
<dbReference type="GO" id="GO:0005484">
    <property type="term" value="F:SNAP receptor activity"/>
    <property type="evidence" value="ECO:0007669"/>
    <property type="project" value="TreeGrafter"/>
</dbReference>
<dbReference type="Proteomes" id="UP001286313">
    <property type="component" value="Unassembled WGS sequence"/>
</dbReference>
<gene>
    <name evidence="12" type="ORF">Pcinc_013811</name>
</gene>
<comment type="caution">
    <text evidence="12">The sequence shown here is derived from an EMBL/GenBank/DDBJ whole genome shotgun (WGS) entry which is preliminary data.</text>
</comment>
<dbReference type="GO" id="GO:0006888">
    <property type="term" value="P:endoplasmic reticulum to Golgi vesicle-mediated transport"/>
    <property type="evidence" value="ECO:0007669"/>
    <property type="project" value="InterPro"/>
</dbReference>
<dbReference type="InterPro" id="IPR002048">
    <property type="entry name" value="EF_hand_dom"/>
</dbReference>
<proteinExistence type="inferred from homology"/>
<evidence type="ECO:0000256" key="8">
    <source>
        <dbReference type="ARBA" id="ARBA00022989"/>
    </source>
</evidence>
<dbReference type="GO" id="GO:0031201">
    <property type="term" value="C:SNARE complex"/>
    <property type="evidence" value="ECO:0007669"/>
    <property type="project" value="TreeGrafter"/>
</dbReference>
<keyword evidence="4" id="KW-0813">Transport</keyword>
<dbReference type="InterPro" id="IPR011992">
    <property type="entry name" value="EF-hand-dom_pair"/>
</dbReference>
<keyword evidence="10" id="KW-0472">Membrane</keyword>
<evidence type="ECO:0000313" key="12">
    <source>
        <dbReference type="EMBL" id="KAK3881781.1"/>
    </source>
</evidence>
<dbReference type="EMBL" id="JAWQEG010001178">
    <property type="protein sequence ID" value="KAK3881781.1"/>
    <property type="molecule type" value="Genomic_DNA"/>
</dbReference>
<reference evidence="12" key="1">
    <citation type="submission" date="2023-10" db="EMBL/GenBank/DDBJ databases">
        <title>Genome assemblies of two species of porcelain crab, Petrolisthes cinctipes and Petrolisthes manimaculis (Anomura: Porcellanidae).</title>
        <authorList>
            <person name="Angst P."/>
        </authorList>
    </citation>
    <scope>NUCLEOTIDE SEQUENCE</scope>
    <source>
        <strain evidence="12">PB745_01</strain>
        <tissue evidence="12">Gill</tissue>
    </source>
</reference>
<dbReference type="GO" id="GO:0005509">
    <property type="term" value="F:calcium ion binding"/>
    <property type="evidence" value="ECO:0007669"/>
    <property type="project" value="InterPro"/>
</dbReference>
<accession>A0AAE1KPX7</accession>
<dbReference type="CDD" id="cd00051">
    <property type="entry name" value="EFh"/>
    <property type="match status" value="1"/>
</dbReference>
<feature type="domain" description="EF-hand" evidence="11">
    <location>
        <begin position="284"/>
        <end position="319"/>
    </location>
</feature>
<evidence type="ECO:0000256" key="9">
    <source>
        <dbReference type="ARBA" id="ARBA00023034"/>
    </source>
</evidence>
<evidence type="ECO:0000256" key="5">
    <source>
        <dbReference type="ARBA" id="ARBA00022692"/>
    </source>
</evidence>
<name>A0AAE1KPX7_PETCI</name>
<evidence type="ECO:0000256" key="7">
    <source>
        <dbReference type="ARBA" id="ARBA00022927"/>
    </source>
</evidence>
<dbReference type="GO" id="GO:0005797">
    <property type="term" value="C:Golgi medial cisterna"/>
    <property type="evidence" value="ECO:0007669"/>
    <property type="project" value="TreeGrafter"/>
</dbReference>
<evidence type="ECO:0000259" key="11">
    <source>
        <dbReference type="PROSITE" id="PS50222"/>
    </source>
</evidence>
<keyword evidence="5" id="KW-0812">Transmembrane</keyword>
<dbReference type="SMART" id="SM00054">
    <property type="entry name" value="EFh"/>
    <property type="match status" value="2"/>
</dbReference>
<dbReference type="PANTHER" id="PTHR21094:SF2">
    <property type="entry name" value="GOLGI SNAP RECEPTOR COMPLEX MEMBER 1"/>
    <property type="match status" value="1"/>
</dbReference>
<evidence type="ECO:0000256" key="3">
    <source>
        <dbReference type="ARBA" id="ARBA00015612"/>
    </source>
</evidence>
<dbReference type="Pfam" id="PF12352">
    <property type="entry name" value="V-SNARE_C"/>
    <property type="match status" value="1"/>
</dbReference>
<dbReference type="SUPFAM" id="SSF47473">
    <property type="entry name" value="EF-hand"/>
    <property type="match status" value="1"/>
</dbReference>
<protein>
    <recommendedName>
        <fullName evidence="3">Golgi SNAP receptor complex member 1</fullName>
    </recommendedName>
</protein>
<keyword evidence="6" id="KW-0106">Calcium</keyword>
<dbReference type="Gene3D" id="1.10.238.10">
    <property type="entry name" value="EF-hand"/>
    <property type="match status" value="2"/>
</dbReference>
<feature type="domain" description="EF-hand" evidence="11">
    <location>
        <begin position="320"/>
        <end position="352"/>
    </location>
</feature>
<keyword evidence="8" id="KW-1133">Transmembrane helix</keyword>
<dbReference type="GO" id="GO:0015031">
    <property type="term" value="P:protein transport"/>
    <property type="evidence" value="ECO:0007669"/>
    <property type="project" value="UniProtKB-KW"/>
</dbReference>